<keyword evidence="1" id="KW-1133">Transmembrane helix</keyword>
<dbReference type="AlphaFoldDB" id="A0A418X979"/>
<feature type="transmembrane region" description="Helical" evidence="1">
    <location>
        <begin position="352"/>
        <end position="369"/>
    </location>
</feature>
<keyword evidence="1" id="KW-0472">Membrane</keyword>
<dbReference type="EMBL" id="QYUR01000008">
    <property type="protein sequence ID" value="RJG09042.1"/>
    <property type="molecule type" value="Genomic_DNA"/>
</dbReference>
<accession>A0A418X979</accession>
<comment type="caution">
    <text evidence="2">The sequence shown here is derived from an EMBL/GenBank/DDBJ whole genome shotgun (WGS) entry which is preliminary data.</text>
</comment>
<evidence type="ECO:0000313" key="3">
    <source>
        <dbReference type="Proteomes" id="UP000284021"/>
    </source>
</evidence>
<dbReference type="Proteomes" id="UP000284021">
    <property type="component" value="Unassembled WGS sequence"/>
</dbReference>
<protein>
    <submittedName>
        <fullName evidence="2">Uncharacterized protein</fullName>
    </submittedName>
</protein>
<sequence>MLDRISLDDDQLVLNAESLDDAEINDFLTRHGCESPQSLERIGNHIYLLTSAAWTDRYIPFFADAEALWHAVRTKATKPEHHYVIGMDAQGMASFNLRLGVYFSLRSMLKSLCHHEGDEAQPMKYVFFSSKESFLTKLEVRYAMSYSELMSIDVDEAWAKRAKTLESAVGEEDDVHCDERRHVMREALIDFFKEEDSRNIKFLMSSLGKFYQGYTERYKVYVSKFSVNKILAGIESERVGFLCKVQDAIMAQQTKAFAIPGGVVAVGAILKSTTTGWDFFVVFVGLLISTWMIASLNSNVIGHIDLLGEEFEQSVSKYDDVVVGIDEIKEEINRSRSKLSGSSSAAKSRLRTLTRISWLILVLVSLVLFERANLV</sequence>
<keyword evidence="3" id="KW-1185">Reference proteome</keyword>
<evidence type="ECO:0000256" key="1">
    <source>
        <dbReference type="SAM" id="Phobius"/>
    </source>
</evidence>
<reference evidence="2 3" key="1">
    <citation type="submission" date="2018-09" db="EMBL/GenBank/DDBJ databases">
        <authorList>
            <person name="Zhu H."/>
        </authorList>
    </citation>
    <scope>NUCLEOTIDE SEQUENCE [LARGE SCALE GENOMIC DNA]</scope>
    <source>
        <strain evidence="2 3">K1S02-6</strain>
    </source>
</reference>
<feature type="transmembrane region" description="Helical" evidence="1">
    <location>
        <begin position="276"/>
        <end position="294"/>
    </location>
</feature>
<name>A0A418X979_9PSED</name>
<evidence type="ECO:0000313" key="2">
    <source>
        <dbReference type="EMBL" id="RJG09042.1"/>
    </source>
</evidence>
<organism evidence="2 3">
    <name type="scientific">Pseudomonas cavernicola</name>
    <dbReference type="NCBI Taxonomy" id="2320866"/>
    <lineage>
        <taxon>Bacteria</taxon>
        <taxon>Pseudomonadati</taxon>
        <taxon>Pseudomonadota</taxon>
        <taxon>Gammaproteobacteria</taxon>
        <taxon>Pseudomonadales</taxon>
        <taxon>Pseudomonadaceae</taxon>
        <taxon>Pseudomonas</taxon>
    </lineage>
</organism>
<gene>
    <name evidence="2" type="ORF">D3879_24830</name>
</gene>
<dbReference type="OrthoDB" id="6627978at2"/>
<dbReference type="RefSeq" id="WP_119956836.1">
    <property type="nucleotide sequence ID" value="NZ_QYUR01000008.1"/>
</dbReference>
<proteinExistence type="predicted"/>
<keyword evidence="1" id="KW-0812">Transmembrane</keyword>